<dbReference type="InterPro" id="IPR052345">
    <property type="entry name" value="Rad_response_metalloprotease"/>
</dbReference>
<evidence type="ECO:0000313" key="4">
    <source>
        <dbReference type="Proteomes" id="UP000663903"/>
    </source>
</evidence>
<dbReference type="PANTHER" id="PTHR43236:SF1">
    <property type="entry name" value="BLL7220 PROTEIN"/>
    <property type="match status" value="1"/>
</dbReference>
<evidence type="ECO:0000313" key="3">
    <source>
        <dbReference type="EMBL" id="QTD45222.1"/>
    </source>
</evidence>
<dbReference type="PANTHER" id="PTHR43236">
    <property type="entry name" value="ANTITOXIN HIGA1"/>
    <property type="match status" value="1"/>
</dbReference>
<accession>A0A975CG84</accession>
<name>A0A975CG84_9BURK</name>
<dbReference type="Pfam" id="PF01381">
    <property type="entry name" value="HTH_3"/>
    <property type="match status" value="1"/>
</dbReference>
<evidence type="ECO:0000259" key="2">
    <source>
        <dbReference type="PROSITE" id="PS50943"/>
    </source>
</evidence>
<dbReference type="Pfam" id="PF06114">
    <property type="entry name" value="Peptidase_M78"/>
    <property type="match status" value="1"/>
</dbReference>
<proteinExistence type="inferred from homology"/>
<dbReference type="GO" id="GO:0003677">
    <property type="term" value="F:DNA binding"/>
    <property type="evidence" value="ECO:0007669"/>
    <property type="project" value="InterPro"/>
</dbReference>
<sequence length="376" mass="41358">MTIDTTLAWSPRQVSPPGDTLTELLEERGWSQAELARRMGRPSNAISEITLGEKEITEHTALELERVLGTPAQFWLARESRYRESLARQREAARAPEQLDWLDQFPIKQLQEAGCLPPGRLTPAFKATLVAPLLAFFGVASPEGWQQQYLRLEVAFRRASPRQQTNNAAITAWLRLGEIAAAQARNLPAYDAATLQAHLSAMRALTLTPATAIGPALHRLCAQAGVVLAFVPSLAGTHVSGVARWLGDRPLVQLSLRGKRNDVFWFSFFHEIGHILKHPAKRAVFLDDASAGSTASSREEQEANQFAADVLIPPAEACRLGQIDLTADAVRQFSQEIGVHPGIVVGRLQHLGLIGYGGPWEHMKDRYEIAASQEHA</sequence>
<feature type="domain" description="HTH cro/C1-type" evidence="2">
    <location>
        <begin position="21"/>
        <end position="75"/>
    </location>
</feature>
<keyword evidence="4" id="KW-1185">Reference proteome</keyword>
<comment type="similarity">
    <text evidence="1">Belongs to the short-chain fatty acyl-CoA assimilation regulator (ScfR) family.</text>
</comment>
<dbReference type="CDD" id="cd00093">
    <property type="entry name" value="HTH_XRE"/>
    <property type="match status" value="1"/>
</dbReference>
<evidence type="ECO:0000256" key="1">
    <source>
        <dbReference type="ARBA" id="ARBA00007227"/>
    </source>
</evidence>
<dbReference type="InterPro" id="IPR010982">
    <property type="entry name" value="Lambda_DNA-bd_dom_sf"/>
</dbReference>
<protein>
    <submittedName>
        <fullName evidence="3">Helix-turn-helix domain-containing protein</fullName>
    </submittedName>
</protein>
<dbReference type="Proteomes" id="UP000663903">
    <property type="component" value="Chromosome"/>
</dbReference>
<dbReference type="RefSeq" id="WP_208008973.1">
    <property type="nucleotide sequence ID" value="NZ_CP071796.1"/>
</dbReference>
<dbReference type="SMART" id="SM00530">
    <property type="entry name" value="HTH_XRE"/>
    <property type="match status" value="1"/>
</dbReference>
<dbReference type="KEGG" id="otd:J1M35_19755"/>
<dbReference type="Gene3D" id="1.10.10.2910">
    <property type="match status" value="1"/>
</dbReference>
<dbReference type="AlphaFoldDB" id="A0A975CG84"/>
<dbReference type="SUPFAM" id="SSF47413">
    <property type="entry name" value="lambda repressor-like DNA-binding domains"/>
    <property type="match status" value="1"/>
</dbReference>
<reference evidence="3" key="1">
    <citation type="submission" date="2021-03" db="EMBL/GenBank/DDBJ databases">
        <title>Ottowia sp. 27C isolated from the cloaca of a Giant Asian pond turtle (Heosemys grandis).</title>
        <authorList>
            <person name="Spergser J."/>
            <person name="Busse H.-J."/>
        </authorList>
    </citation>
    <scope>NUCLEOTIDE SEQUENCE</scope>
    <source>
        <strain evidence="3">27C</strain>
    </source>
</reference>
<gene>
    <name evidence="3" type="ORF">J1M35_19755</name>
</gene>
<dbReference type="PROSITE" id="PS50943">
    <property type="entry name" value="HTH_CROC1"/>
    <property type="match status" value="1"/>
</dbReference>
<dbReference type="Gene3D" id="1.10.260.40">
    <property type="entry name" value="lambda repressor-like DNA-binding domains"/>
    <property type="match status" value="1"/>
</dbReference>
<dbReference type="InterPro" id="IPR010359">
    <property type="entry name" value="IrrE_HExxH"/>
</dbReference>
<dbReference type="EMBL" id="CP071796">
    <property type="protein sequence ID" value="QTD45222.1"/>
    <property type="molecule type" value="Genomic_DNA"/>
</dbReference>
<dbReference type="InterPro" id="IPR001387">
    <property type="entry name" value="Cro/C1-type_HTH"/>
</dbReference>
<organism evidence="3 4">
    <name type="scientific">Ottowia testudinis</name>
    <dbReference type="NCBI Taxonomy" id="2816950"/>
    <lineage>
        <taxon>Bacteria</taxon>
        <taxon>Pseudomonadati</taxon>
        <taxon>Pseudomonadota</taxon>
        <taxon>Betaproteobacteria</taxon>
        <taxon>Burkholderiales</taxon>
        <taxon>Comamonadaceae</taxon>
        <taxon>Ottowia</taxon>
    </lineage>
</organism>